<dbReference type="STRING" id="195883.A0A482XBP8"/>
<dbReference type="FunFam" id="2.60.40.420:FF:000031">
    <property type="entry name" value="Laccase-2 isoform A"/>
    <property type="match status" value="1"/>
</dbReference>
<dbReference type="AlphaFoldDB" id="A0A482XBP8"/>
<dbReference type="GO" id="GO:0006826">
    <property type="term" value="P:iron ion transport"/>
    <property type="evidence" value="ECO:0007669"/>
    <property type="project" value="TreeGrafter"/>
</dbReference>
<feature type="domain" description="Plastocyanin-like" evidence="4">
    <location>
        <begin position="143"/>
        <end position="257"/>
    </location>
</feature>
<dbReference type="InterPro" id="IPR011707">
    <property type="entry name" value="Cu-oxidase-like_N"/>
</dbReference>
<evidence type="ECO:0000259" key="3">
    <source>
        <dbReference type="Pfam" id="PF07731"/>
    </source>
</evidence>
<dbReference type="CDD" id="cd13905">
    <property type="entry name" value="CuRO_3_tcLLC2_insect_like"/>
    <property type="match status" value="1"/>
</dbReference>
<dbReference type="PANTHER" id="PTHR11709">
    <property type="entry name" value="MULTI-COPPER OXIDASE"/>
    <property type="match status" value="1"/>
</dbReference>
<evidence type="ECO:0000259" key="4">
    <source>
        <dbReference type="Pfam" id="PF07732"/>
    </source>
</evidence>
<keyword evidence="6" id="KW-1185">Reference proteome</keyword>
<dbReference type="InterPro" id="IPR011706">
    <property type="entry name" value="Cu-oxidase_C"/>
</dbReference>
<evidence type="ECO:0000259" key="2">
    <source>
        <dbReference type="Pfam" id="PF00394"/>
    </source>
</evidence>
<organism evidence="5 6">
    <name type="scientific">Laodelphax striatellus</name>
    <name type="common">Small brown planthopper</name>
    <name type="synonym">Delphax striatella</name>
    <dbReference type="NCBI Taxonomy" id="195883"/>
    <lineage>
        <taxon>Eukaryota</taxon>
        <taxon>Metazoa</taxon>
        <taxon>Ecdysozoa</taxon>
        <taxon>Arthropoda</taxon>
        <taxon>Hexapoda</taxon>
        <taxon>Insecta</taxon>
        <taxon>Pterygota</taxon>
        <taxon>Neoptera</taxon>
        <taxon>Paraneoptera</taxon>
        <taxon>Hemiptera</taxon>
        <taxon>Auchenorrhyncha</taxon>
        <taxon>Fulgoroidea</taxon>
        <taxon>Delphacidae</taxon>
        <taxon>Criomorphinae</taxon>
        <taxon>Laodelphax</taxon>
    </lineage>
</organism>
<feature type="domain" description="Plastocyanin-like" evidence="3">
    <location>
        <begin position="538"/>
        <end position="664"/>
    </location>
</feature>
<dbReference type="CDD" id="cd13858">
    <property type="entry name" value="CuRO_1_tcLCC2_insect_like"/>
    <property type="match status" value="1"/>
</dbReference>
<dbReference type="CDD" id="cd13884">
    <property type="entry name" value="CuRO_2_tcLCC_insect_like"/>
    <property type="match status" value="1"/>
</dbReference>
<dbReference type="PANTHER" id="PTHR11709:SF232">
    <property type="entry name" value="STRAW, ISOFORM G"/>
    <property type="match status" value="1"/>
</dbReference>
<evidence type="ECO:0000313" key="5">
    <source>
        <dbReference type="EMBL" id="RZF42711.1"/>
    </source>
</evidence>
<dbReference type="GO" id="GO:0016491">
    <property type="term" value="F:oxidoreductase activity"/>
    <property type="evidence" value="ECO:0007669"/>
    <property type="project" value="InterPro"/>
</dbReference>
<dbReference type="GO" id="GO:0005507">
    <property type="term" value="F:copper ion binding"/>
    <property type="evidence" value="ECO:0007669"/>
    <property type="project" value="InterPro"/>
</dbReference>
<comment type="similarity">
    <text evidence="1">Belongs to the multicopper oxidase family.</text>
</comment>
<dbReference type="InterPro" id="IPR008972">
    <property type="entry name" value="Cupredoxin"/>
</dbReference>
<dbReference type="Gene3D" id="2.60.40.420">
    <property type="entry name" value="Cupredoxins - blue copper proteins"/>
    <property type="match status" value="3"/>
</dbReference>
<dbReference type="InterPro" id="IPR045087">
    <property type="entry name" value="Cu-oxidase_fam"/>
</dbReference>
<reference evidence="5 6" key="1">
    <citation type="journal article" date="2017" name="Gigascience">
        <title>Genome sequence of the small brown planthopper, Laodelphax striatellus.</title>
        <authorList>
            <person name="Zhu J."/>
            <person name="Jiang F."/>
            <person name="Wang X."/>
            <person name="Yang P."/>
            <person name="Bao Y."/>
            <person name="Zhao W."/>
            <person name="Wang W."/>
            <person name="Lu H."/>
            <person name="Wang Q."/>
            <person name="Cui N."/>
            <person name="Li J."/>
            <person name="Chen X."/>
            <person name="Luo L."/>
            <person name="Yu J."/>
            <person name="Kang L."/>
            <person name="Cui F."/>
        </authorList>
    </citation>
    <scope>NUCLEOTIDE SEQUENCE [LARGE SCALE GENOMIC DNA]</scope>
    <source>
        <strain evidence="5">Lst14</strain>
    </source>
</reference>
<dbReference type="EMBL" id="QKKF02014716">
    <property type="protein sequence ID" value="RZF42711.1"/>
    <property type="molecule type" value="Genomic_DNA"/>
</dbReference>
<dbReference type="OrthoDB" id="2121828at2759"/>
<accession>A0A482XBP8</accession>
<protein>
    <submittedName>
        <fullName evidence="5">Uncharacterized protein</fullName>
    </submittedName>
</protein>
<feature type="domain" description="Plastocyanin-like" evidence="2">
    <location>
        <begin position="273"/>
        <end position="403"/>
    </location>
</feature>
<comment type="caution">
    <text evidence="5">The sequence shown here is derived from an EMBL/GenBank/DDBJ whole genome shotgun (WGS) entry which is preliminary data.</text>
</comment>
<evidence type="ECO:0000256" key="1">
    <source>
        <dbReference type="ARBA" id="ARBA00010609"/>
    </source>
</evidence>
<dbReference type="FunFam" id="2.60.40.420:FF:000045">
    <property type="entry name" value="Laccase 2"/>
    <property type="match status" value="1"/>
</dbReference>
<dbReference type="Proteomes" id="UP000291343">
    <property type="component" value="Unassembled WGS sequence"/>
</dbReference>
<dbReference type="Pfam" id="PF07731">
    <property type="entry name" value="Cu-oxidase_2"/>
    <property type="match status" value="1"/>
</dbReference>
<gene>
    <name evidence="5" type="ORF">LSTR_LSTR001506</name>
</gene>
<dbReference type="Pfam" id="PF07732">
    <property type="entry name" value="Cu-oxidase_3"/>
    <property type="match status" value="1"/>
</dbReference>
<dbReference type="SMR" id="A0A482XBP8"/>
<dbReference type="Pfam" id="PF00394">
    <property type="entry name" value="Cu-oxidase"/>
    <property type="match status" value="1"/>
</dbReference>
<dbReference type="InParanoid" id="A0A482XBP8"/>
<dbReference type="SUPFAM" id="SSF49503">
    <property type="entry name" value="Cupredoxins"/>
    <property type="match status" value="3"/>
</dbReference>
<proteinExistence type="inferred from homology"/>
<dbReference type="InterPro" id="IPR001117">
    <property type="entry name" value="Cu-oxidase_2nd"/>
</dbReference>
<name>A0A482XBP8_LAOST</name>
<evidence type="ECO:0000313" key="6">
    <source>
        <dbReference type="Proteomes" id="UP000291343"/>
    </source>
</evidence>
<dbReference type="GO" id="GO:0005886">
    <property type="term" value="C:plasma membrane"/>
    <property type="evidence" value="ECO:0007669"/>
    <property type="project" value="TreeGrafter"/>
</dbReference>
<sequence>MVVIKSEIFDMSSADIFNPLLKSKNVIILGLLIIALHLYKVNADGENINEQYPSGGFTPRHGFGGDCEAEQKMLDPMVKYLQPNDIASGAYDFPGPEENLTLCTRPCKRNDARICYYKFHVDRFVTMGLPCRNCPNPVEQCARRHCIPADGYEKSIVVVDHMMPGPSIQVCEDDTIVVDVKNGMPGTSITIHWHGLTQTGTPHMDGVPMITQCPILEHQIFRYTFKPDNPGLFFWHSHSGLQKLDGFEGSMIVRQPESQQHYRDLYDYDLPSHIIFLQDWLHVTADEFYQGLKTRTLDQFPVTYLINGRARSKTFNGSDYSKTPFTVYKIRKDFSYLFHIISGTCLICPVRLQIENHLMTIVGTDGRDAQPKTVGSVTLGAGERLRVIINGKRNPRKYYFWIHAKPVGVCEGLRFGNPSVACTGQRDAQGVVELCYKDLRGDQLAPLGILDPPNEFKTQVIIGLGDYRYNFNIDEAYPLDGTIKMAFNAIGSFPMTNTVNGIAFVMPPAPLLTQYEDVPECLFCSSNNPFRRWRGIESCLHIFRVEYPSVVELILIDIEEPDHSEPRTNRVSHPWHTHGYDQYLIDQGLFETEDYGKELQNLLDKLERKEITPPDYPVLKDTWLVPSGGYVIIRIIANNPGFWFRRGHIALHHERGMAAVLKVGTTRDHPPPPDYFPKCSNYLETPDLD</sequence>